<evidence type="ECO:0000313" key="10">
    <source>
        <dbReference type="EMBL" id="CAB5052103.1"/>
    </source>
</evidence>
<protein>
    <submittedName>
        <fullName evidence="8">Unannotated protein</fullName>
    </submittedName>
</protein>
<organism evidence="8">
    <name type="scientific">freshwater metagenome</name>
    <dbReference type="NCBI Taxonomy" id="449393"/>
    <lineage>
        <taxon>unclassified sequences</taxon>
        <taxon>metagenomes</taxon>
        <taxon>ecological metagenomes</taxon>
    </lineage>
</organism>
<sequence>MQIAAGAGARCFHSNRVSRTLIGAALVLVATVVGLVPSPAVSTALSKPAHPAVAGSNTAVSVAAADALAALWARDDTYADKLAVVVPLVAVAGKVSTGRLADAWSTASRQRMIVLLSALTQVGVPYRARRAAAGVGFDCSGLTSWAWAQGGRYLPHQSLRQIRTIRRSTKAEVLPADILYYPGHAMLALGVGAAMVHAPYPGRSVEVSPATGRWERIVRVGTPDGQRAVVVSPTTTAPTTTRP</sequence>
<dbReference type="AlphaFoldDB" id="A0A6J6TBB8"/>
<dbReference type="InterPro" id="IPR000064">
    <property type="entry name" value="NLP_P60_dom"/>
</dbReference>
<reference evidence="8" key="1">
    <citation type="submission" date="2020-05" db="EMBL/GenBank/DDBJ databases">
        <authorList>
            <person name="Chiriac C."/>
            <person name="Salcher M."/>
            <person name="Ghai R."/>
            <person name="Kavagutti S V."/>
        </authorList>
    </citation>
    <scope>NUCLEOTIDE SEQUENCE</scope>
</reference>
<dbReference type="PROSITE" id="PS51935">
    <property type="entry name" value="NLPC_P60"/>
    <property type="match status" value="1"/>
</dbReference>
<evidence type="ECO:0000259" key="6">
    <source>
        <dbReference type="PROSITE" id="PS51935"/>
    </source>
</evidence>
<evidence type="ECO:0000313" key="9">
    <source>
        <dbReference type="EMBL" id="CAB4861388.1"/>
    </source>
</evidence>
<keyword evidence="5" id="KW-0812">Transmembrane</keyword>
<gene>
    <name evidence="7" type="ORF">UFOPK2602_00557</name>
    <name evidence="8" type="ORF">UFOPK2806_00592</name>
    <name evidence="9" type="ORF">UFOPK3417_00242</name>
    <name evidence="10" type="ORF">UFOPK4306_00126</name>
</gene>
<evidence type="ECO:0000256" key="2">
    <source>
        <dbReference type="ARBA" id="ARBA00022670"/>
    </source>
</evidence>
<dbReference type="SUPFAM" id="SSF54001">
    <property type="entry name" value="Cysteine proteinases"/>
    <property type="match status" value="1"/>
</dbReference>
<dbReference type="InterPro" id="IPR038765">
    <property type="entry name" value="Papain-like_cys_pep_sf"/>
</dbReference>
<dbReference type="EMBL" id="CAFBLR010000011">
    <property type="protein sequence ID" value="CAB4861388.1"/>
    <property type="molecule type" value="Genomic_DNA"/>
</dbReference>
<evidence type="ECO:0000256" key="3">
    <source>
        <dbReference type="ARBA" id="ARBA00022801"/>
    </source>
</evidence>
<dbReference type="Pfam" id="PF00877">
    <property type="entry name" value="NLPC_P60"/>
    <property type="match status" value="1"/>
</dbReference>
<evidence type="ECO:0000256" key="4">
    <source>
        <dbReference type="ARBA" id="ARBA00022807"/>
    </source>
</evidence>
<dbReference type="GO" id="GO:0008234">
    <property type="term" value="F:cysteine-type peptidase activity"/>
    <property type="evidence" value="ECO:0007669"/>
    <property type="project" value="UniProtKB-KW"/>
</dbReference>
<dbReference type="PANTHER" id="PTHR47359">
    <property type="entry name" value="PEPTIDOGLYCAN DL-ENDOPEPTIDASE CWLO"/>
    <property type="match status" value="1"/>
</dbReference>
<keyword evidence="3" id="KW-0378">Hydrolase</keyword>
<dbReference type="InterPro" id="IPR051794">
    <property type="entry name" value="PG_Endopeptidase_C40"/>
</dbReference>
<evidence type="ECO:0000256" key="1">
    <source>
        <dbReference type="ARBA" id="ARBA00007074"/>
    </source>
</evidence>
<dbReference type="EMBL" id="CAEZYY010000005">
    <property type="protein sequence ID" value="CAB4744134.1"/>
    <property type="molecule type" value="Genomic_DNA"/>
</dbReference>
<feature type="domain" description="NlpC/P60" evidence="6">
    <location>
        <begin position="108"/>
        <end position="225"/>
    </location>
</feature>
<dbReference type="PANTHER" id="PTHR47359:SF3">
    <property type="entry name" value="NLP_P60 DOMAIN-CONTAINING PROTEIN-RELATED"/>
    <property type="match status" value="1"/>
</dbReference>
<proteinExistence type="inferred from homology"/>
<feature type="transmembrane region" description="Helical" evidence="5">
    <location>
        <begin position="21"/>
        <end position="41"/>
    </location>
</feature>
<keyword evidence="4" id="KW-0788">Thiol protease</keyword>
<accession>A0A6J6TBB8</accession>
<keyword evidence="2" id="KW-0645">Protease</keyword>
<dbReference type="EMBL" id="CAEZXX010000026">
    <property type="protein sequence ID" value="CAB4700339.1"/>
    <property type="molecule type" value="Genomic_DNA"/>
</dbReference>
<evidence type="ECO:0000313" key="7">
    <source>
        <dbReference type="EMBL" id="CAB4700339.1"/>
    </source>
</evidence>
<keyword evidence="5" id="KW-1133">Transmembrane helix</keyword>
<dbReference type="GO" id="GO:0006508">
    <property type="term" value="P:proteolysis"/>
    <property type="evidence" value="ECO:0007669"/>
    <property type="project" value="UniProtKB-KW"/>
</dbReference>
<comment type="similarity">
    <text evidence="1">Belongs to the peptidase C40 family.</text>
</comment>
<dbReference type="Gene3D" id="3.90.1720.10">
    <property type="entry name" value="endopeptidase domain like (from Nostoc punctiforme)"/>
    <property type="match status" value="1"/>
</dbReference>
<keyword evidence="5" id="KW-0472">Membrane</keyword>
<evidence type="ECO:0000256" key="5">
    <source>
        <dbReference type="SAM" id="Phobius"/>
    </source>
</evidence>
<dbReference type="EMBL" id="CAFBQP010000003">
    <property type="protein sequence ID" value="CAB5052103.1"/>
    <property type="molecule type" value="Genomic_DNA"/>
</dbReference>
<evidence type="ECO:0000313" key="8">
    <source>
        <dbReference type="EMBL" id="CAB4744134.1"/>
    </source>
</evidence>
<name>A0A6J6TBB8_9ZZZZ</name>